<dbReference type="Proteomes" id="UP000465112">
    <property type="component" value="Chromosome 4"/>
</dbReference>
<dbReference type="Pfam" id="PF24630">
    <property type="entry name" value="PIN_TASOR"/>
    <property type="match status" value="1"/>
</dbReference>
<feature type="compositionally biased region" description="Low complexity" evidence="2">
    <location>
        <begin position="1992"/>
        <end position="2011"/>
    </location>
</feature>
<feature type="region of interest" description="Disordered" evidence="2">
    <location>
        <begin position="1992"/>
        <end position="2013"/>
    </location>
</feature>
<evidence type="ECO:0000259" key="3">
    <source>
        <dbReference type="Pfam" id="PF12509"/>
    </source>
</evidence>
<feature type="compositionally biased region" description="Basic and acidic residues" evidence="2">
    <location>
        <begin position="1"/>
        <end position="12"/>
    </location>
</feature>
<dbReference type="PANTHER" id="PTHR16207">
    <property type="entry name" value="SET DOMAIN-CONTAINING PROTEIN"/>
    <property type="match status" value="1"/>
</dbReference>
<dbReference type="GO" id="GO:0003682">
    <property type="term" value="F:chromatin binding"/>
    <property type="evidence" value="ECO:0007669"/>
    <property type="project" value="TreeGrafter"/>
</dbReference>
<feature type="compositionally biased region" description="Gly residues" evidence="2">
    <location>
        <begin position="2098"/>
        <end position="2107"/>
    </location>
</feature>
<keyword evidence="7" id="KW-1185">Reference proteome</keyword>
<dbReference type="InterPro" id="IPR056242">
    <property type="entry name" value="PIN_TASOR"/>
</dbReference>
<feature type="region of interest" description="Disordered" evidence="2">
    <location>
        <begin position="1835"/>
        <end position="1973"/>
    </location>
</feature>
<dbReference type="EMBL" id="VHII01000004">
    <property type="protein sequence ID" value="KAF1391094.1"/>
    <property type="molecule type" value="Genomic_DNA"/>
</dbReference>
<feature type="compositionally biased region" description="Basic and acidic residues" evidence="2">
    <location>
        <begin position="1028"/>
        <end position="1059"/>
    </location>
</feature>
<feature type="compositionally biased region" description="Polar residues" evidence="2">
    <location>
        <begin position="850"/>
        <end position="859"/>
    </location>
</feature>
<comment type="similarity">
    <text evidence="1">Belongs to the TASOR family.</text>
</comment>
<feature type="domain" description="TASOR PIN" evidence="5">
    <location>
        <begin position="1541"/>
        <end position="1682"/>
    </location>
</feature>
<feature type="region of interest" description="Disordered" evidence="2">
    <location>
        <begin position="959"/>
        <end position="1076"/>
    </location>
</feature>
<feature type="domain" description="TASOR pseudo-PARP" evidence="3">
    <location>
        <begin position="147"/>
        <end position="290"/>
    </location>
</feature>
<feature type="region of interest" description="Disordered" evidence="2">
    <location>
        <begin position="1"/>
        <end position="66"/>
    </location>
</feature>
<evidence type="ECO:0000259" key="5">
    <source>
        <dbReference type="Pfam" id="PF24630"/>
    </source>
</evidence>
<gene>
    <name evidence="6" type="ORF">PFLUV_G00038300</name>
</gene>
<feature type="compositionally biased region" description="Basic and acidic residues" evidence="2">
    <location>
        <begin position="603"/>
        <end position="625"/>
    </location>
</feature>
<dbReference type="GO" id="GO:0097355">
    <property type="term" value="P:protein localization to heterochromatin"/>
    <property type="evidence" value="ECO:0007669"/>
    <property type="project" value="TreeGrafter"/>
</dbReference>
<feature type="compositionally biased region" description="Basic and acidic residues" evidence="2">
    <location>
        <begin position="1914"/>
        <end position="1935"/>
    </location>
</feature>
<feature type="compositionally biased region" description="Basic and acidic residues" evidence="2">
    <location>
        <begin position="986"/>
        <end position="1002"/>
    </location>
</feature>
<feature type="compositionally biased region" description="Low complexity" evidence="2">
    <location>
        <begin position="18"/>
        <end position="28"/>
    </location>
</feature>
<feature type="domain" description="TASOR alpha/beta" evidence="4">
    <location>
        <begin position="1442"/>
        <end position="1537"/>
    </location>
</feature>
<feature type="region of interest" description="Disordered" evidence="2">
    <location>
        <begin position="603"/>
        <end position="637"/>
    </location>
</feature>
<dbReference type="CDD" id="cd22569">
    <property type="entry name" value="TASOR_PBD"/>
    <property type="match status" value="1"/>
</dbReference>
<sequence length="2107" mass="231228">MDDNPARREVARPRRRASAAAAAAEVGANVSLQDGEVMEVHSARETQAGPDRQGAPGGRTERRNSGPLVHQRHMPMEPLKFHIPRKTKEKRALFQHVSTESREYEDMMTILTASYIDTGSAGCFTYCKPRLVHSELLEKEFVEKRKEMKADGRTDKELEESYCFLLADSVKLPCLCEKGLLVGQSWITLLGHPSKGVYLSRYSDLLQINPLNVGVTGEIIIFKVMKGKVKSIYENMKNVLDPTPRFDSHISKNASKVTSLTSYRAFELTQQYFYEYSFDELLQRPRQVCPYAVVSFQFKGKDSPLPSKPLTPIRLNSQSAEGSKERAQFTVWTGDLVKGDQVLFQISLRSFSPPFLPHRLPEKLEIGWLMKLEQVTKLLPSDLLSYNLYNSSQEVVKNGRCCSLLEVTDRSRSTTSVTRLLQELEMNRVVLVTQLTDRGFLFLISSVQMATPSERGESWKRCLQALFVFPESRDVAKSTLRCASSSHDASEALMSGGTVMPRLSQFIPVLHHALVKARANPPPELSAGVERLAREYLVSLNDGIVRQYPMSEYDSKLDERGKLFPAPKHHRVNMDGYLRSYLYSPVLYLLSVARARQMMEAHCGPEEPQEVRLRKSRGGQREATGKEATSNARDGQTNTQKMQQLIDLVLTCKRNAENEVRREEGGGGGGVKVPGRKRKMEQETAERALKFLKASQDPGRHSKVPVEGSPVPGSPGSLASVIGSVGLKDVDLREDGSELAARLLSLLTGLNQAAMGTANQSVGEMQEEGQRESCPFDKLATKLGLPTSCDIDLRKQDELETAGSVSSSEGFSPSSHSGEMNHHGAASVCSQRYTQRDRNIPQDPRFQHLATATSITTATKPRRKSSTPSPEPSIPPSPLQCLSPEPSPPHSPSQCPSPDPSPPQSPSQCPSPEPSPPQSPSQCPSPEPSPSPSPSLCPDLQLGRYHSLSWSQYTEPNELSTFKEDHSGANEEQLAATASREFAGVYKDREEKPQGKEKKNEEPSMSALFQPSIRPAPERTTNLSPQPAEREKEDAKGRAKEVQAKVLEEEKESQPVEKVQEEEEVSEGKKDEEEEEVVEMIHVVASDNEQKGEAMELVGSSLFPPSVSLPPSHLDNIVDKHLGDFSSEIQLLLQEQSINYSFPQSPHSISNTQAPAPQHTPPHTLISQFSQYVSFYNPCPPVQDYVSSLQDSIEGILTEFDESWPSHKAGTSRTVVDDALASRVSDFVSSIRAANAKTGRDDDGLCGEVTAADVGDSVSQSPALSRGGEVWQPHTLTIQVPNAPNNRNPSMSHVTLSTSASGSIYKPTDATVLIPPINKSPQSHWNPQQSHTLEITRTVTHNVRQTQDNSAARTVHCTTGGEGRSSLAGTNSEVTLPGFSGVSKPLTEASRPSEPLSSPPCASVPGPGTGPAPPAMALSSLISQLQPEVFTSLVEIIKDVKRNSLQFYLHSPEPGDQVHEEVKEYLLKQGNMEQSPVTFLSQETSDDRLLVIIKNKDIAGHVHKIPGLVSLKRHASVVFVGIDTLDDIRNNSYNELFVSGGCIVSDELVLNPDFITHDRLAALLLILEQHSSPESVWRWKVHCKTHKKLKEQARFRRDAANLLNVLSAYHKRQIVEFLPYHQCDMMNHQSPDLDCLMELQARYTQYRHTVFLTEHHFDKFAAYASSGIIMANIEEFLHDFTRLVGYHEMKDRQPIIDDMLAPKEHIHPLCSSDQPQHLLQQSGSIVPAPSSSLCDQLVPDASCKEGAPHHSDTDFEVLRLAISHLRAERQAQLQQQLDSEAELSINSLRSSPPYLIGTGSGHTTPLLAQGGPTESVNVTHDRKAVAATLELIHSALQQEPAGEQRRKDGAETPTEGRTIGGSQGAGDQREGTPVRALGLLGENRGPSNSDTSSPSSNQSTAVVMAPSTQTDSTDDGREKANQKEEPVFPKTDKHAAASSSTTARPVEGDITRDKPAGQEQPRGEAAPPGTITVSGTKIQQPQQLLQHLNNRQQLQPSRSHLQPPPHSQQQQWGASLLQPHHLHRLPNQPFSRGPMLGPLTALGGGLLGPVPVWPGGLGPAGAAALAWGFQQVGRDFTGPRLLGGFHNPAGQGSRYRGGQRGGGFNGM</sequence>
<proteinExistence type="inferred from homology"/>
<evidence type="ECO:0000256" key="1">
    <source>
        <dbReference type="ARBA" id="ARBA00008058"/>
    </source>
</evidence>
<feature type="region of interest" description="Disordered" evidence="2">
    <location>
        <begin position="800"/>
        <end position="826"/>
    </location>
</feature>
<dbReference type="InterPro" id="IPR046432">
    <property type="entry name" value="TASOR"/>
</dbReference>
<dbReference type="InterPro" id="IPR056243">
    <property type="entry name" value="TASOR_ab_dom"/>
</dbReference>
<feature type="region of interest" description="Disordered" evidence="2">
    <location>
        <begin position="2085"/>
        <end position="2107"/>
    </location>
</feature>
<organism evidence="6 7">
    <name type="scientific">Perca fluviatilis</name>
    <name type="common">European perch</name>
    <dbReference type="NCBI Taxonomy" id="8168"/>
    <lineage>
        <taxon>Eukaryota</taxon>
        <taxon>Metazoa</taxon>
        <taxon>Chordata</taxon>
        <taxon>Craniata</taxon>
        <taxon>Vertebrata</taxon>
        <taxon>Euteleostomi</taxon>
        <taxon>Actinopterygii</taxon>
        <taxon>Neopterygii</taxon>
        <taxon>Teleostei</taxon>
        <taxon>Neoteleostei</taxon>
        <taxon>Acanthomorphata</taxon>
        <taxon>Eupercaria</taxon>
        <taxon>Perciformes</taxon>
        <taxon>Percoidei</taxon>
        <taxon>Percidae</taxon>
        <taxon>Percinae</taxon>
        <taxon>Perca</taxon>
    </lineage>
</organism>
<name>A0A6A5FKD3_PERFL</name>
<feature type="region of interest" description="Disordered" evidence="2">
    <location>
        <begin position="694"/>
        <end position="717"/>
    </location>
</feature>
<dbReference type="GO" id="GO:0045814">
    <property type="term" value="P:negative regulation of gene expression, epigenetic"/>
    <property type="evidence" value="ECO:0007669"/>
    <property type="project" value="InterPro"/>
</dbReference>
<protein>
    <submittedName>
        <fullName evidence="6">Uncharacterized protein</fullName>
    </submittedName>
</protein>
<dbReference type="PANTHER" id="PTHR16207:SF1">
    <property type="entry name" value="PROTEIN TASOR"/>
    <property type="match status" value="1"/>
</dbReference>
<feature type="compositionally biased region" description="Pro residues" evidence="2">
    <location>
        <begin position="885"/>
        <end position="935"/>
    </location>
</feature>
<feature type="compositionally biased region" description="Low complexity" evidence="2">
    <location>
        <begin position="1886"/>
        <end position="1900"/>
    </location>
</feature>
<evidence type="ECO:0000256" key="2">
    <source>
        <dbReference type="SAM" id="MobiDB-lite"/>
    </source>
</evidence>
<dbReference type="GO" id="GO:0000792">
    <property type="term" value="C:heterochromatin"/>
    <property type="evidence" value="ECO:0007669"/>
    <property type="project" value="TreeGrafter"/>
</dbReference>
<feature type="region of interest" description="Disordered" evidence="2">
    <location>
        <begin position="839"/>
        <end position="941"/>
    </location>
</feature>
<feature type="compositionally biased region" description="Low complexity" evidence="2">
    <location>
        <begin position="705"/>
        <end position="717"/>
    </location>
</feature>
<dbReference type="Pfam" id="PF23314">
    <property type="entry name" value="TASOR_alpha-beta"/>
    <property type="match status" value="1"/>
</dbReference>
<evidence type="ECO:0000313" key="6">
    <source>
        <dbReference type="EMBL" id="KAF1391094.1"/>
    </source>
</evidence>
<feature type="compositionally biased region" description="Pro residues" evidence="2">
    <location>
        <begin position="869"/>
        <end position="878"/>
    </location>
</feature>
<evidence type="ECO:0000259" key="4">
    <source>
        <dbReference type="Pfam" id="PF23314"/>
    </source>
</evidence>
<dbReference type="Pfam" id="PF12509">
    <property type="entry name" value="DUF3715"/>
    <property type="match status" value="1"/>
</dbReference>
<feature type="region of interest" description="Disordered" evidence="2">
    <location>
        <begin position="1794"/>
        <end position="1815"/>
    </location>
</feature>
<feature type="compositionally biased region" description="Low complexity" evidence="2">
    <location>
        <begin position="803"/>
        <end position="818"/>
    </location>
</feature>
<feature type="compositionally biased region" description="Polar residues" evidence="2">
    <location>
        <begin position="627"/>
        <end position="637"/>
    </location>
</feature>
<reference evidence="6 7" key="1">
    <citation type="submission" date="2019-06" db="EMBL/GenBank/DDBJ databases">
        <title>A chromosome-scale genome assembly of the European perch, Perca fluviatilis.</title>
        <authorList>
            <person name="Roques C."/>
            <person name="Zahm M."/>
            <person name="Cabau C."/>
            <person name="Klopp C."/>
            <person name="Bouchez O."/>
            <person name="Donnadieu C."/>
            <person name="Kuhl H."/>
            <person name="Gislard M."/>
            <person name="Guendouz S."/>
            <person name="Journot L."/>
            <person name="Haffray P."/>
            <person name="Bestin A."/>
            <person name="Morvezen R."/>
            <person name="Feron R."/>
            <person name="Wen M."/>
            <person name="Jouanno E."/>
            <person name="Herpin A."/>
            <person name="Schartl M."/>
            <person name="Postlethwait J."/>
            <person name="Schaerlinger B."/>
            <person name="Chardard D."/>
            <person name="Lecocq T."/>
            <person name="Poncet C."/>
            <person name="Jaffrelo L."/>
            <person name="Lampietro C."/>
            <person name="Guiguen Y."/>
        </authorList>
    </citation>
    <scope>NUCLEOTIDE SEQUENCE [LARGE SCALE GENOMIC DNA]</scope>
    <source>
        <tissue evidence="6">Blood</tissue>
    </source>
</reference>
<accession>A0A6A5FKD3</accession>
<feature type="region of interest" description="Disordered" evidence="2">
    <location>
        <begin position="1346"/>
        <end position="1412"/>
    </location>
</feature>
<feature type="compositionally biased region" description="Basic and acidic residues" evidence="2">
    <location>
        <begin position="1946"/>
        <end position="1956"/>
    </location>
</feature>
<evidence type="ECO:0000313" key="7">
    <source>
        <dbReference type="Proteomes" id="UP000465112"/>
    </source>
</evidence>
<dbReference type="GO" id="GO:0005654">
    <property type="term" value="C:nucleoplasm"/>
    <property type="evidence" value="ECO:0007669"/>
    <property type="project" value="TreeGrafter"/>
</dbReference>
<dbReference type="InterPro" id="IPR022188">
    <property type="entry name" value="TASOR_DUF3715"/>
</dbReference>
<comment type="caution">
    <text evidence="6">The sequence shown here is derived from an EMBL/GenBank/DDBJ whole genome shotgun (WGS) entry which is preliminary data.</text>
</comment>